<keyword evidence="3" id="KW-1185">Reference proteome</keyword>
<feature type="region of interest" description="Disordered" evidence="1">
    <location>
        <begin position="27"/>
        <end position="57"/>
    </location>
</feature>
<gene>
    <name evidence="2" type="ORF">GWI33_003920</name>
</gene>
<dbReference type="EMBL" id="JAACXV010000020">
    <property type="protein sequence ID" value="KAF7286866.1"/>
    <property type="molecule type" value="Genomic_DNA"/>
</dbReference>
<accession>A0A834IVI3</accession>
<reference evidence="2" key="1">
    <citation type="submission" date="2020-08" db="EMBL/GenBank/DDBJ databases">
        <title>Genome sequencing and assembly of the red palm weevil Rhynchophorus ferrugineus.</title>
        <authorList>
            <person name="Dias G.B."/>
            <person name="Bergman C.M."/>
            <person name="Manee M."/>
        </authorList>
    </citation>
    <scope>NUCLEOTIDE SEQUENCE</scope>
    <source>
        <strain evidence="2">AA-2017</strain>
        <tissue evidence="2">Whole larva</tissue>
    </source>
</reference>
<feature type="non-terminal residue" evidence="2">
    <location>
        <position position="85"/>
    </location>
</feature>
<organism evidence="2 3">
    <name type="scientific">Rhynchophorus ferrugineus</name>
    <name type="common">Red palm weevil</name>
    <name type="synonym">Curculio ferrugineus</name>
    <dbReference type="NCBI Taxonomy" id="354439"/>
    <lineage>
        <taxon>Eukaryota</taxon>
        <taxon>Metazoa</taxon>
        <taxon>Ecdysozoa</taxon>
        <taxon>Arthropoda</taxon>
        <taxon>Hexapoda</taxon>
        <taxon>Insecta</taxon>
        <taxon>Pterygota</taxon>
        <taxon>Neoptera</taxon>
        <taxon>Endopterygota</taxon>
        <taxon>Coleoptera</taxon>
        <taxon>Polyphaga</taxon>
        <taxon>Cucujiformia</taxon>
        <taxon>Curculionidae</taxon>
        <taxon>Dryophthorinae</taxon>
        <taxon>Rhynchophorus</taxon>
    </lineage>
</organism>
<protein>
    <submittedName>
        <fullName evidence="2">Uncharacterized protein</fullName>
    </submittedName>
</protein>
<comment type="caution">
    <text evidence="2">The sequence shown here is derived from an EMBL/GenBank/DDBJ whole genome shotgun (WGS) entry which is preliminary data.</text>
</comment>
<evidence type="ECO:0000313" key="3">
    <source>
        <dbReference type="Proteomes" id="UP000625711"/>
    </source>
</evidence>
<dbReference type="Proteomes" id="UP000625711">
    <property type="component" value="Unassembled WGS sequence"/>
</dbReference>
<sequence>RLNCIDILKQYWQHQLCDTNTIMNDINTSSNENDVLEEAQPQPTPEDTPKMKKSKSKVDRQLIDIYLMRQKFRLRMRPRRLVNEF</sequence>
<proteinExistence type="predicted"/>
<name>A0A834IVI3_RHYFE</name>
<evidence type="ECO:0000256" key="1">
    <source>
        <dbReference type="SAM" id="MobiDB-lite"/>
    </source>
</evidence>
<dbReference type="AlphaFoldDB" id="A0A834IVI3"/>
<evidence type="ECO:0000313" key="2">
    <source>
        <dbReference type="EMBL" id="KAF7286866.1"/>
    </source>
</evidence>